<feature type="domain" description="HTH lysR-type" evidence="5">
    <location>
        <begin position="1"/>
        <end position="59"/>
    </location>
</feature>
<dbReference type="GO" id="GO:0003700">
    <property type="term" value="F:DNA-binding transcription factor activity"/>
    <property type="evidence" value="ECO:0007669"/>
    <property type="project" value="InterPro"/>
</dbReference>
<dbReference type="PANTHER" id="PTHR30537:SF5">
    <property type="entry name" value="HTH-TYPE TRANSCRIPTIONAL ACTIVATOR TTDR-RELATED"/>
    <property type="match status" value="1"/>
</dbReference>
<dbReference type="SUPFAM" id="SSF53850">
    <property type="entry name" value="Periplasmic binding protein-like II"/>
    <property type="match status" value="1"/>
</dbReference>
<dbReference type="OrthoDB" id="9786526at2"/>
<dbReference type="Pfam" id="PF03466">
    <property type="entry name" value="LysR_substrate"/>
    <property type="match status" value="1"/>
</dbReference>
<dbReference type="InterPro" id="IPR005119">
    <property type="entry name" value="LysR_subst-bd"/>
</dbReference>
<dbReference type="EMBL" id="SNXY01000006">
    <property type="protein sequence ID" value="TDP87262.1"/>
    <property type="molecule type" value="Genomic_DNA"/>
</dbReference>
<dbReference type="FunFam" id="1.10.10.10:FF:000001">
    <property type="entry name" value="LysR family transcriptional regulator"/>
    <property type="match status" value="1"/>
</dbReference>
<evidence type="ECO:0000256" key="2">
    <source>
        <dbReference type="ARBA" id="ARBA00023015"/>
    </source>
</evidence>
<name>A0A4R6RLA0_9HYPH</name>
<proteinExistence type="inferred from homology"/>
<keyword evidence="2" id="KW-0805">Transcription regulation</keyword>
<dbReference type="GO" id="GO:0043565">
    <property type="term" value="F:sequence-specific DNA binding"/>
    <property type="evidence" value="ECO:0007669"/>
    <property type="project" value="TreeGrafter"/>
</dbReference>
<comment type="similarity">
    <text evidence="1">Belongs to the LysR transcriptional regulatory family.</text>
</comment>
<keyword evidence="3" id="KW-0238">DNA-binding</keyword>
<evidence type="ECO:0000256" key="3">
    <source>
        <dbReference type="ARBA" id="ARBA00023125"/>
    </source>
</evidence>
<dbReference type="SUPFAM" id="SSF46785">
    <property type="entry name" value="Winged helix' DNA-binding domain"/>
    <property type="match status" value="1"/>
</dbReference>
<dbReference type="Proteomes" id="UP000294547">
    <property type="component" value="Unassembled WGS sequence"/>
</dbReference>
<accession>A0A4R6RLA0</accession>
<dbReference type="Gene3D" id="1.10.10.10">
    <property type="entry name" value="Winged helix-like DNA-binding domain superfamily/Winged helix DNA-binding domain"/>
    <property type="match status" value="1"/>
</dbReference>
<evidence type="ECO:0000313" key="7">
    <source>
        <dbReference type="Proteomes" id="UP000294547"/>
    </source>
</evidence>
<dbReference type="InterPro" id="IPR058163">
    <property type="entry name" value="LysR-type_TF_proteobact-type"/>
</dbReference>
<gene>
    <name evidence="6" type="ORF">EDD54_1151</name>
</gene>
<dbReference type="AlphaFoldDB" id="A0A4R6RLA0"/>
<dbReference type="CDD" id="cd08471">
    <property type="entry name" value="PBP2_CrgA_like_2"/>
    <property type="match status" value="1"/>
</dbReference>
<evidence type="ECO:0000256" key="1">
    <source>
        <dbReference type="ARBA" id="ARBA00009437"/>
    </source>
</evidence>
<organism evidence="6 7">
    <name type="scientific">Oharaeibacter diazotrophicus</name>
    <dbReference type="NCBI Taxonomy" id="1920512"/>
    <lineage>
        <taxon>Bacteria</taxon>
        <taxon>Pseudomonadati</taxon>
        <taxon>Pseudomonadota</taxon>
        <taxon>Alphaproteobacteria</taxon>
        <taxon>Hyphomicrobiales</taxon>
        <taxon>Pleomorphomonadaceae</taxon>
        <taxon>Oharaeibacter</taxon>
    </lineage>
</organism>
<keyword evidence="7" id="KW-1185">Reference proteome</keyword>
<dbReference type="InterPro" id="IPR000847">
    <property type="entry name" value="LysR_HTH_N"/>
</dbReference>
<keyword evidence="4" id="KW-0804">Transcription</keyword>
<reference evidence="6 7" key="1">
    <citation type="submission" date="2019-03" db="EMBL/GenBank/DDBJ databases">
        <title>Genomic Encyclopedia of Type Strains, Phase IV (KMG-IV): sequencing the most valuable type-strain genomes for metagenomic binning, comparative biology and taxonomic classification.</title>
        <authorList>
            <person name="Goeker M."/>
        </authorList>
    </citation>
    <scope>NUCLEOTIDE SEQUENCE [LARGE SCALE GENOMIC DNA]</scope>
    <source>
        <strain evidence="6 7">DSM 102969</strain>
    </source>
</reference>
<dbReference type="Pfam" id="PF00126">
    <property type="entry name" value="HTH_1"/>
    <property type="match status" value="1"/>
</dbReference>
<comment type="caution">
    <text evidence="6">The sequence shown here is derived from an EMBL/GenBank/DDBJ whole genome shotgun (WGS) entry which is preliminary data.</text>
</comment>
<dbReference type="PANTHER" id="PTHR30537">
    <property type="entry name" value="HTH-TYPE TRANSCRIPTIONAL REGULATOR"/>
    <property type="match status" value="1"/>
</dbReference>
<dbReference type="RefSeq" id="WP_126535736.1">
    <property type="nucleotide sequence ID" value="NZ_BSPM01000008.1"/>
</dbReference>
<dbReference type="GO" id="GO:0006351">
    <property type="term" value="P:DNA-templated transcription"/>
    <property type="evidence" value="ECO:0007669"/>
    <property type="project" value="TreeGrafter"/>
</dbReference>
<sequence length="299" mass="31940">MDRLDAMRAFVLTVDEGGLSAAARRLRRSPAAVTRAVAVLEEEVGTRLLLRTTRSVHLTEAGERYLESCRRILADWDSALALAAGERAAARGKLFVTAPVVFGRLHVRPVIDAFLDAEPEVRAQLQLVDRVVDLVDEGVDAAIRIGHLPDSTLVATRLGAVGRVVCAAPSLLARLPPIREPADLSAAPCISFGPAAAGWSFAGPTRQGVRVPVTPRLDVNGAEAALDSAIAGHGVTRVLSYQAAAAFADGRLVRLLPEHEPEPLPVHLVYAGARLAAAKLRAFVDFAVPRLRDPAIYRF</sequence>
<dbReference type="InterPro" id="IPR036388">
    <property type="entry name" value="WH-like_DNA-bd_sf"/>
</dbReference>
<evidence type="ECO:0000313" key="6">
    <source>
        <dbReference type="EMBL" id="TDP87262.1"/>
    </source>
</evidence>
<evidence type="ECO:0000256" key="4">
    <source>
        <dbReference type="ARBA" id="ARBA00023163"/>
    </source>
</evidence>
<evidence type="ECO:0000259" key="5">
    <source>
        <dbReference type="PROSITE" id="PS50931"/>
    </source>
</evidence>
<dbReference type="InterPro" id="IPR036390">
    <property type="entry name" value="WH_DNA-bd_sf"/>
</dbReference>
<protein>
    <submittedName>
        <fullName evidence="6">LysR family transcriptional regulator</fullName>
    </submittedName>
</protein>
<dbReference type="Gene3D" id="3.40.190.290">
    <property type="match status" value="1"/>
</dbReference>
<dbReference type="PROSITE" id="PS50931">
    <property type="entry name" value="HTH_LYSR"/>
    <property type="match status" value="1"/>
</dbReference>